<reference evidence="1 2" key="1">
    <citation type="submission" date="2010-12" db="EMBL/GenBank/DDBJ databases">
        <title>Whole genome sequence of Anaerolinea thermophila UNI-1.</title>
        <authorList>
            <person name="Narita-Yamada S."/>
            <person name="Kishi E."/>
            <person name="Watanabe Y."/>
            <person name="Takasaki K."/>
            <person name="Ankai A."/>
            <person name="Oguchi A."/>
            <person name="Fukui S."/>
            <person name="Takahashi M."/>
            <person name="Yashiro I."/>
            <person name="Hosoyama A."/>
            <person name="Sekiguchi Y."/>
            <person name="Hanada S."/>
            <person name="Fujita N."/>
        </authorList>
    </citation>
    <scope>NUCLEOTIDE SEQUENCE [LARGE SCALE GENOMIC DNA]</scope>
    <source>
        <strain evidence="2">DSM 14523 / JCM 11388 / NBRC 100420 / UNI-1</strain>
    </source>
</reference>
<dbReference type="HOGENOM" id="CLU_1700594_0_0_0"/>
<dbReference type="InterPro" id="IPR007060">
    <property type="entry name" value="FtsL/DivIC"/>
</dbReference>
<dbReference type="KEGG" id="atm:ANT_27460"/>
<dbReference type="EMBL" id="AP012029">
    <property type="protein sequence ID" value="BAJ64772.1"/>
    <property type="molecule type" value="Genomic_DNA"/>
</dbReference>
<dbReference type="eggNOG" id="COG2919">
    <property type="taxonomic scope" value="Bacteria"/>
</dbReference>
<organism evidence="1 2">
    <name type="scientific">Anaerolinea thermophila (strain DSM 14523 / JCM 11388 / NBRC 100420 / UNI-1)</name>
    <dbReference type="NCBI Taxonomy" id="926569"/>
    <lineage>
        <taxon>Bacteria</taxon>
        <taxon>Bacillati</taxon>
        <taxon>Chloroflexota</taxon>
        <taxon>Anaerolineae</taxon>
        <taxon>Anaerolineales</taxon>
        <taxon>Anaerolineaceae</taxon>
        <taxon>Anaerolinea</taxon>
    </lineage>
</organism>
<evidence type="ECO:0000313" key="1">
    <source>
        <dbReference type="EMBL" id="BAJ64772.1"/>
    </source>
</evidence>
<protein>
    <recommendedName>
        <fullName evidence="3">Septum formation initiator family protein</fullName>
    </recommendedName>
</protein>
<dbReference type="RefSeq" id="WP_013561120.1">
    <property type="nucleotide sequence ID" value="NC_014960.1"/>
</dbReference>
<proteinExistence type="predicted"/>
<name>E8N129_ANATU</name>
<evidence type="ECO:0000313" key="2">
    <source>
        <dbReference type="Proteomes" id="UP000008922"/>
    </source>
</evidence>
<dbReference type="Pfam" id="PF04977">
    <property type="entry name" value="DivIC"/>
    <property type="match status" value="1"/>
</dbReference>
<sequence length="154" mass="17823">MPERKRRARFLLPRLNLSFLQRRPPDGKPRPWMDSRLRQQIILVVVLLLLALVFASLNQRISQNIRLTTQRDQLSTQVMQLTATVQALETRKAYITSEAAVEEFARDRRMIREGDVLVVPLTPVGKPTPTPLGFPTPQPPPQNWEVWWALFFGD</sequence>
<dbReference type="Proteomes" id="UP000008922">
    <property type="component" value="Chromosome"/>
</dbReference>
<evidence type="ECO:0008006" key="3">
    <source>
        <dbReference type="Google" id="ProtNLM"/>
    </source>
</evidence>
<keyword evidence="2" id="KW-1185">Reference proteome</keyword>
<dbReference type="OrthoDB" id="166962at2"/>
<dbReference type="AlphaFoldDB" id="E8N129"/>
<accession>E8N129</accession>
<dbReference type="InParanoid" id="E8N129"/>
<gene>
    <name evidence="1" type="ordered locus">ANT_27460</name>
</gene>